<dbReference type="EMBL" id="CAJVQB010003838">
    <property type="protein sequence ID" value="CAG8619283.1"/>
    <property type="molecule type" value="Genomic_DNA"/>
</dbReference>
<name>A0ABN7UMC4_GIGMA</name>
<dbReference type="CDD" id="cd05230">
    <property type="entry name" value="UGD_SDR_e"/>
    <property type="match status" value="1"/>
</dbReference>
<evidence type="ECO:0000313" key="17">
    <source>
        <dbReference type="Proteomes" id="UP000789901"/>
    </source>
</evidence>
<evidence type="ECO:0000256" key="8">
    <source>
        <dbReference type="ARBA" id="ARBA00022968"/>
    </source>
</evidence>
<keyword evidence="13" id="KW-0456">Lyase</keyword>
<evidence type="ECO:0000256" key="5">
    <source>
        <dbReference type="ARBA" id="ARBA00012290"/>
    </source>
</evidence>
<reference evidence="16 17" key="1">
    <citation type="submission" date="2021-06" db="EMBL/GenBank/DDBJ databases">
        <authorList>
            <person name="Kallberg Y."/>
            <person name="Tangrot J."/>
            <person name="Rosling A."/>
        </authorList>
    </citation>
    <scope>NUCLEOTIDE SEQUENCE [LARGE SCALE GENOMIC DNA]</scope>
    <source>
        <strain evidence="16 17">120-4 pot B 10/14</strain>
    </source>
</reference>
<feature type="domain" description="NAD(P)-binding" evidence="15">
    <location>
        <begin position="117"/>
        <end position="404"/>
    </location>
</feature>
<comment type="cofactor">
    <cofactor evidence="1">
        <name>NAD(+)</name>
        <dbReference type="ChEBI" id="CHEBI:57540"/>
    </cofactor>
</comment>
<evidence type="ECO:0000256" key="12">
    <source>
        <dbReference type="ARBA" id="ARBA00023136"/>
    </source>
</evidence>
<evidence type="ECO:0000256" key="2">
    <source>
        <dbReference type="ARBA" id="ARBA00004447"/>
    </source>
</evidence>
<evidence type="ECO:0000256" key="13">
    <source>
        <dbReference type="ARBA" id="ARBA00023239"/>
    </source>
</evidence>
<protein>
    <recommendedName>
        <fullName evidence="5">UDP-glucuronate decarboxylase</fullName>
        <ecNumber evidence="5">4.1.1.35</ecNumber>
    </recommendedName>
</protein>
<dbReference type="InterPro" id="IPR036291">
    <property type="entry name" value="NAD(P)-bd_dom_sf"/>
</dbReference>
<comment type="similarity">
    <text evidence="4">Belongs to the NAD(P)-dependent epimerase/dehydratase family. UDP-glucuronic acid decarboxylase subfamily.</text>
</comment>
<evidence type="ECO:0000256" key="10">
    <source>
        <dbReference type="ARBA" id="ARBA00023027"/>
    </source>
</evidence>
<dbReference type="EC" id="4.1.1.35" evidence="5"/>
<evidence type="ECO:0000259" key="15">
    <source>
        <dbReference type="Pfam" id="PF16363"/>
    </source>
</evidence>
<proteinExistence type="inferred from homology"/>
<keyword evidence="8" id="KW-0735">Signal-anchor</keyword>
<accession>A0ABN7UMC4</accession>
<keyword evidence="11" id="KW-0333">Golgi apparatus</keyword>
<evidence type="ECO:0000313" key="16">
    <source>
        <dbReference type="EMBL" id="CAG8619283.1"/>
    </source>
</evidence>
<sequence>MGTIVNDADSTESKSNKLTSSNNDKSKGIEDLYTDKIRDGQWFWNTNAEQIFSEDSTIVAVGHASAKSIVPLELLRYIYLQPHDRIYDPNTHTISYLQTRTYLPVKSLPPKEKKRILVTGGAGFVGSHLVDRLMLMGHEVIVIDNFFTGRKNNVGHWIGHPNFELIRHDVVDPFLIEVDQIYHLACPASPPHYQYNPIKTVKTSVMGTINMLGLAKRVKAQVYGDPEEHPQAETYWGNVNPIGPRACYDEGKRVAETLTYAYMNQDCVDVRVARIFNTFGPRMNANDGRVVSNFIMQALKGEDLTIYGDGYQTRSFQYVHDLVDGLILLMNTDYKEPINLGNPDEYTIREFAELIINEVNTSSKITTLPAPKDDPKKRRPDITRAEQILGWKPRWPVKQGIEETVKYFQRQLEAGLI</sequence>
<keyword evidence="6" id="KW-0812">Transmembrane</keyword>
<comment type="pathway">
    <text evidence="3">Nucleotide-sugar biosynthesis; UDP-alpha-D-xylose biosynthesis; UDP-alpha-D-xylose from UDP-alpha-D-glucuronate: step 1/1.</text>
</comment>
<evidence type="ECO:0000256" key="1">
    <source>
        <dbReference type="ARBA" id="ARBA00001911"/>
    </source>
</evidence>
<dbReference type="PANTHER" id="PTHR43078:SF6">
    <property type="entry name" value="UDP-GLUCURONIC ACID DECARBOXYLASE 1"/>
    <property type="match status" value="1"/>
</dbReference>
<dbReference type="PANTHER" id="PTHR43078">
    <property type="entry name" value="UDP-GLUCURONIC ACID DECARBOXYLASE-RELATED"/>
    <property type="match status" value="1"/>
</dbReference>
<comment type="caution">
    <text evidence="16">The sequence shown here is derived from an EMBL/GenBank/DDBJ whole genome shotgun (WGS) entry which is preliminary data.</text>
</comment>
<evidence type="ECO:0000256" key="14">
    <source>
        <dbReference type="SAM" id="MobiDB-lite"/>
    </source>
</evidence>
<evidence type="ECO:0000256" key="11">
    <source>
        <dbReference type="ARBA" id="ARBA00023034"/>
    </source>
</evidence>
<gene>
    <name evidence="16" type="ORF">GMARGA_LOCUS7759</name>
</gene>
<feature type="region of interest" description="Disordered" evidence="14">
    <location>
        <begin position="1"/>
        <end position="25"/>
    </location>
</feature>
<dbReference type="SUPFAM" id="SSF51735">
    <property type="entry name" value="NAD(P)-binding Rossmann-fold domains"/>
    <property type="match status" value="1"/>
</dbReference>
<dbReference type="Pfam" id="PF16363">
    <property type="entry name" value="GDP_Man_Dehyd"/>
    <property type="match status" value="1"/>
</dbReference>
<evidence type="ECO:0000256" key="3">
    <source>
        <dbReference type="ARBA" id="ARBA00005100"/>
    </source>
</evidence>
<keyword evidence="9" id="KW-1133">Transmembrane helix</keyword>
<comment type="subcellular location">
    <subcellularLocation>
        <location evidence="2">Golgi apparatus</location>
        <location evidence="2">Golgi stack membrane</location>
        <topology evidence="2">Single-pass type II membrane protein</topology>
    </subcellularLocation>
</comment>
<evidence type="ECO:0000256" key="9">
    <source>
        <dbReference type="ARBA" id="ARBA00022989"/>
    </source>
</evidence>
<evidence type="ECO:0000256" key="6">
    <source>
        <dbReference type="ARBA" id="ARBA00022692"/>
    </source>
</evidence>
<evidence type="ECO:0000256" key="4">
    <source>
        <dbReference type="ARBA" id="ARBA00007505"/>
    </source>
</evidence>
<keyword evidence="10" id="KW-0520">NAD</keyword>
<keyword evidence="12" id="KW-0472">Membrane</keyword>
<evidence type="ECO:0000256" key="7">
    <source>
        <dbReference type="ARBA" id="ARBA00022793"/>
    </source>
</evidence>
<keyword evidence="7" id="KW-0210">Decarboxylase</keyword>
<dbReference type="Gene3D" id="3.40.50.720">
    <property type="entry name" value="NAD(P)-binding Rossmann-like Domain"/>
    <property type="match status" value="2"/>
</dbReference>
<keyword evidence="17" id="KW-1185">Reference proteome</keyword>
<dbReference type="InterPro" id="IPR044516">
    <property type="entry name" value="UXS-like"/>
</dbReference>
<dbReference type="InterPro" id="IPR016040">
    <property type="entry name" value="NAD(P)-bd_dom"/>
</dbReference>
<organism evidence="16 17">
    <name type="scientific">Gigaspora margarita</name>
    <dbReference type="NCBI Taxonomy" id="4874"/>
    <lineage>
        <taxon>Eukaryota</taxon>
        <taxon>Fungi</taxon>
        <taxon>Fungi incertae sedis</taxon>
        <taxon>Mucoromycota</taxon>
        <taxon>Glomeromycotina</taxon>
        <taxon>Glomeromycetes</taxon>
        <taxon>Diversisporales</taxon>
        <taxon>Gigasporaceae</taxon>
        <taxon>Gigaspora</taxon>
    </lineage>
</organism>
<dbReference type="Proteomes" id="UP000789901">
    <property type="component" value="Unassembled WGS sequence"/>
</dbReference>